<accession>A0A402AA31</accession>
<reference evidence="2" key="1">
    <citation type="submission" date="2018-12" db="EMBL/GenBank/DDBJ databases">
        <title>Tengunoibacter tsumagoiensis gen. nov., sp. nov., Dictyobacter kobayashii sp. nov., D. alpinus sp. nov., and D. joshuensis sp. nov. and description of Dictyobacteraceae fam. nov. within the order Ktedonobacterales isolated from Tengu-no-mugimeshi.</title>
        <authorList>
            <person name="Wang C.M."/>
            <person name="Zheng Y."/>
            <person name="Sakai Y."/>
            <person name="Toyoda A."/>
            <person name="Minakuchi Y."/>
            <person name="Abe K."/>
            <person name="Yokota A."/>
            <person name="Yabe S."/>
        </authorList>
    </citation>
    <scope>NUCLEOTIDE SEQUENCE [LARGE SCALE GENOMIC DNA]</scope>
    <source>
        <strain evidence="2">Uno3</strain>
    </source>
</reference>
<name>A0A402AA31_9CHLR</name>
<evidence type="ECO:0000313" key="1">
    <source>
        <dbReference type="EMBL" id="GCE15815.1"/>
    </source>
</evidence>
<dbReference type="EMBL" id="BIFR01000002">
    <property type="protein sequence ID" value="GCE15815.1"/>
    <property type="molecule type" value="Genomic_DNA"/>
</dbReference>
<dbReference type="OrthoDB" id="163565at2"/>
<proteinExistence type="predicted"/>
<organism evidence="1 2">
    <name type="scientific">Tengunoibacter tsumagoiensis</name>
    <dbReference type="NCBI Taxonomy" id="2014871"/>
    <lineage>
        <taxon>Bacteria</taxon>
        <taxon>Bacillati</taxon>
        <taxon>Chloroflexota</taxon>
        <taxon>Ktedonobacteria</taxon>
        <taxon>Ktedonobacterales</taxon>
        <taxon>Dictyobacteraceae</taxon>
        <taxon>Tengunoibacter</taxon>
    </lineage>
</organism>
<dbReference type="AlphaFoldDB" id="A0A402AA31"/>
<protein>
    <recommendedName>
        <fullName evidence="3">YCII-related domain-containing protein</fullName>
    </recommendedName>
</protein>
<evidence type="ECO:0000313" key="2">
    <source>
        <dbReference type="Proteomes" id="UP000287352"/>
    </source>
</evidence>
<dbReference type="Proteomes" id="UP000287352">
    <property type="component" value="Unassembled WGS sequence"/>
</dbReference>
<comment type="caution">
    <text evidence="1">The sequence shown here is derived from an EMBL/GenBank/DDBJ whole genome shotgun (WGS) entry which is preliminary data.</text>
</comment>
<evidence type="ECO:0008006" key="3">
    <source>
        <dbReference type="Google" id="ProtNLM"/>
    </source>
</evidence>
<sequence>MTVITDEFMQQTLATTKPCSVMVLKVGPNRQKPGAEAIVWEHGRRNFLLSTQNLLWLACPISDESNLAGIGIFNTDVEEVKKVMDEDPGVKAGVFVYEVHSSVYFDGRTLALKEASKL</sequence>
<keyword evidence="2" id="KW-1185">Reference proteome</keyword>
<gene>
    <name evidence="1" type="ORF">KTT_56740</name>
</gene>